<name>A0A066XBS7_COLSU</name>
<reference evidence="2" key="1">
    <citation type="journal article" date="2014" name="Genome Announc.">
        <title>Draft genome sequence of Colletotrichum sublineola, a destructive pathogen of cultivated sorghum.</title>
        <authorList>
            <person name="Baroncelli R."/>
            <person name="Sanz-Martin J.M."/>
            <person name="Rech G.E."/>
            <person name="Sukno S.A."/>
            <person name="Thon M.R."/>
        </authorList>
    </citation>
    <scope>NUCLEOTIDE SEQUENCE [LARGE SCALE GENOMIC DNA]</scope>
    <source>
        <strain evidence="2">TX430BB</strain>
    </source>
</reference>
<dbReference type="HOGENOM" id="CLU_2133364_0_0_1"/>
<dbReference type="OrthoDB" id="4799815at2759"/>
<evidence type="ECO:0000313" key="1">
    <source>
        <dbReference type="EMBL" id="KDN66628.1"/>
    </source>
</evidence>
<gene>
    <name evidence="1" type="ORF">CSUB01_07883</name>
</gene>
<dbReference type="EMBL" id="JMSE01000919">
    <property type="protein sequence ID" value="KDN66628.1"/>
    <property type="molecule type" value="Genomic_DNA"/>
</dbReference>
<proteinExistence type="predicted"/>
<evidence type="ECO:0000313" key="2">
    <source>
        <dbReference type="Proteomes" id="UP000027238"/>
    </source>
</evidence>
<comment type="caution">
    <text evidence="1">The sequence shown here is derived from an EMBL/GenBank/DDBJ whole genome shotgun (WGS) entry which is preliminary data.</text>
</comment>
<protein>
    <submittedName>
        <fullName evidence="1">Uncharacterized protein</fullName>
    </submittedName>
</protein>
<accession>A0A066XBS7</accession>
<dbReference type="Proteomes" id="UP000027238">
    <property type="component" value="Unassembled WGS sequence"/>
</dbReference>
<organism evidence="1 2">
    <name type="scientific">Colletotrichum sublineola</name>
    <name type="common">Sorghum anthracnose fungus</name>
    <dbReference type="NCBI Taxonomy" id="1173701"/>
    <lineage>
        <taxon>Eukaryota</taxon>
        <taxon>Fungi</taxon>
        <taxon>Dikarya</taxon>
        <taxon>Ascomycota</taxon>
        <taxon>Pezizomycotina</taxon>
        <taxon>Sordariomycetes</taxon>
        <taxon>Hypocreomycetidae</taxon>
        <taxon>Glomerellales</taxon>
        <taxon>Glomerellaceae</taxon>
        <taxon>Colletotrichum</taxon>
        <taxon>Colletotrichum graminicola species complex</taxon>
    </lineage>
</organism>
<keyword evidence="2" id="KW-1185">Reference proteome</keyword>
<dbReference type="eggNOG" id="ENOG502T7H8">
    <property type="taxonomic scope" value="Eukaryota"/>
</dbReference>
<dbReference type="AlphaFoldDB" id="A0A066XBS7"/>
<sequence>MSKTEFFSRYSLSPDGHPDLADRDCVMATLDPTGDRLISVPTPLRQLALAWPGRNRVGALDGRSAFYYSAALNRLLTLWGSRPLHTLHVVVDPVQLRDAEKPWPTPADRSWAT</sequence>